<feature type="non-terminal residue" evidence="2">
    <location>
        <position position="173"/>
    </location>
</feature>
<feature type="compositionally biased region" description="Polar residues" evidence="1">
    <location>
        <begin position="100"/>
        <end position="113"/>
    </location>
</feature>
<gene>
    <name evidence="2" type="ORF">PCOR1329_LOCUS10404</name>
</gene>
<proteinExistence type="predicted"/>
<organism evidence="2 3">
    <name type="scientific">Prorocentrum cordatum</name>
    <dbReference type="NCBI Taxonomy" id="2364126"/>
    <lineage>
        <taxon>Eukaryota</taxon>
        <taxon>Sar</taxon>
        <taxon>Alveolata</taxon>
        <taxon>Dinophyceae</taxon>
        <taxon>Prorocentrales</taxon>
        <taxon>Prorocentraceae</taxon>
        <taxon>Prorocentrum</taxon>
    </lineage>
</organism>
<evidence type="ECO:0000256" key="1">
    <source>
        <dbReference type="SAM" id="MobiDB-lite"/>
    </source>
</evidence>
<accession>A0ABN9QB48</accession>
<evidence type="ECO:0000313" key="3">
    <source>
        <dbReference type="Proteomes" id="UP001189429"/>
    </source>
</evidence>
<feature type="compositionally biased region" description="Low complexity" evidence="1">
    <location>
        <begin position="17"/>
        <end position="27"/>
    </location>
</feature>
<feature type="region of interest" description="Disordered" evidence="1">
    <location>
        <begin position="1"/>
        <end position="32"/>
    </location>
</feature>
<reference evidence="2" key="1">
    <citation type="submission" date="2023-10" db="EMBL/GenBank/DDBJ databases">
        <authorList>
            <person name="Chen Y."/>
            <person name="Shah S."/>
            <person name="Dougan E. K."/>
            <person name="Thang M."/>
            <person name="Chan C."/>
        </authorList>
    </citation>
    <scope>NUCLEOTIDE SEQUENCE [LARGE SCALE GENOMIC DNA]</scope>
</reference>
<protein>
    <submittedName>
        <fullName evidence="2">Uncharacterized protein</fullName>
    </submittedName>
</protein>
<feature type="region of interest" description="Disordered" evidence="1">
    <location>
        <begin position="100"/>
        <end position="123"/>
    </location>
</feature>
<feature type="compositionally biased region" description="Low complexity" evidence="1">
    <location>
        <begin position="114"/>
        <end position="123"/>
    </location>
</feature>
<name>A0ABN9QB48_9DINO</name>
<evidence type="ECO:0000313" key="2">
    <source>
        <dbReference type="EMBL" id="CAK0803101.1"/>
    </source>
</evidence>
<feature type="non-terminal residue" evidence="2">
    <location>
        <position position="1"/>
    </location>
</feature>
<comment type="caution">
    <text evidence="2">The sequence shown here is derived from an EMBL/GenBank/DDBJ whole genome shotgun (WGS) entry which is preliminary data.</text>
</comment>
<dbReference type="EMBL" id="CAUYUJ010002949">
    <property type="protein sequence ID" value="CAK0803101.1"/>
    <property type="molecule type" value="Genomic_DNA"/>
</dbReference>
<dbReference type="Proteomes" id="UP001189429">
    <property type="component" value="Unassembled WGS sequence"/>
</dbReference>
<keyword evidence="3" id="KW-1185">Reference proteome</keyword>
<sequence length="173" mass="19746">PRRPSSTTPRCRRLPRRASCSSARTSSGVPTREIQMKLGKHVRHWPPCVAVAYQMNMIWSCAPVLPSLQRRQLSGHGAHQMICCAALWTVKAPKDVKLSSSKKAWTHSRSNTAPRSKSTVSPVRSSTVSSWRWPRHVQQSWAQLGQLQTGRQCRTQWTGCSRCFWVLHRRLQH</sequence>